<dbReference type="GO" id="GO:0003677">
    <property type="term" value="F:DNA binding"/>
    <property type="evidence" value="ECO:0007669"/>
    <property type="project" value="UniProtKB-KW"/>
</dbReference>
<dbReference type="InterPro" id="IPR047930">
    <property type="entry name" value="Transpos_IS6"/>
</dbReference>
<feature type="domain" description="DDE" evidence="5">
    <location>
        <begin position="55"/>
        <end position="188"/>
    </location>
</feature>
<sequence length="206" mass="24344">MRSLYHSNKRWTLLEELLSIRNIFVDHSSVQLRGNKYSSLLSEKMRKRKKYVGCSWYWDETYVKVLGAWMYLHRAVDKEGNTIDFNLSKNCEKKAVLTFSQKAIESNNKPLKVSMDKSGVNIVALDHLSEEYKSKCKQPFNKRNSKYLNKWIEQDYRFIKKRVKSNKLFKSFVSAKHTISGLVILSIFVRKYCHNFSFFSSNSLLK</sequence>
<reference evidence="6 7" key="1">
    <citation type="submission" date="2020-04" db="EMBL/GenBank/DDBJ databases">
        <title>Flammeovirga sp. SR4, a novel species isolated from seawater.</title>
        <authorList>
            <person name="Wang X."/>
        </authorList>
    </citation>
    <scope>NUCLEOTIDE SEQUENCE [LARGE SCALE GENOMIC DNA]</scope>
    <source>
        <strain evidence="6 7">ATCC 23126</strain>
    </source>
</reference>
<feature type="transmembrane region" description="Helical" evidence="4">
    <location>
        <begin position="168"/>
        <end position="189"/>
    </location>
</feature>
<dbReference type="InterPro" id="IPR052183">
    <property type="entry name" value="IS_Transposase"/>
</dbReference>
<dbReference type="EMBL" id="JABANE010000141">
    <property type="protein sequence ID" value="NME72190.1"/>
    <property type="molecule type" value="Genomic_DNA"/>
</dbReference>
<evidence type="ECO:0000256" key="3">
    <source>
        <dbReference type="ARBA" id="ARBA00023172"/>
    </source>
</evidence>
<evidence type="ECO:0000256" key="2">
    <source>
        <dbReference type="ARBA" id="ARBA00023125"/>
    </source>
</evidence>
<keyword evidence="2" id="KW-0238">DNA-binding</keyword>
<evidence type="ECO:0000256" key="4">
    <source>
        <dbReference type="SAM" id="Phobius"/>
    </source>
</evidence>
<name>A0A7X9XCX3_9BACT</name>
<dbReference type="Pfam" id="PF13610">
    <property type="entry name" value="DDE_Tnp_IS240"/>
    <property type="match status" value="1"/>
</dbReference>
<dbReference type="GO" id="GO:0032196">
    <property type="term" value="P:transposition"/>
    <property type="evidence" value="ECO:0007669"/>
    <property type="project" value="UniProtKB-KW"/>
</dbReference>
<keyword evidence="4" id="KW-0472">Membrane</keyword>
<dbReference type="GO" id="GO:0006310">
    <property type="term" value="P:DNA recombination"/>
    <property type="evidence" value="ECO:0007669"/>
    <property type="project" value="UniProtKB-KW"/>
</dbReference>
<evidence type="ECO:0000313" key="7">
    <source>
        <dbReference type="Proteomes" id="UP000576082"/>
    </source>
</evidence>
<dbReference type="RefSeq" id="WP_169660383.1">
    <property type="nucleotide sequence ID" value="NZ_JABANE010000141.1"/>
</dbReference>
<dbReference type="PANTHER" id="PTHR35528">
    <property type="entry name" value="BLL1675 PROTEIN"/>
    <property type="match status" value="1"/>
</dbReference>
<accession>A0A7X9XCX3</accession>
<dbReference type="InterPro" id="IPR032874">
    <property type="entry name" value="DDE_dom"/>
</dbReference>
<keyword evidence="3" id="KW-0233">DNA recombination</keyword>
<dbReference type="PANTHER" id="PTHR35528:SF3">
    <property type="entry name" value="BLL1675 PROTEIN"/>
    <property type="match status" value="1"/>
</dbReference>
<dbReference type="Proteomes" id="UP000576082">
    <property type="component" value="Unassembled WGS sequence"/>
</dbReference>
<keyword evidence="7" id="KW-1185">Reference proteome</keyword>
<comment type="caution">
    <text evidence="6">The sequence shown here is derived from an EMBL/GenBank/DDBJ whole genome shotgun (WGS) entry which is preliminary data.</text>
</comment>
<keyword evidence="4" id="KW-0812">Transmembrane</keyword>
<dbReference type="AlphaFoldDB" id="A0A7X9XCX3"/>
<dbReference type="NCBIfam" id="NF033587">
    <property type="entry name" value="transpos_IS6"/>
    <property type="match status" value="1"/>
</dbReference>
<evidence type="ECO:0000259" key="5">
    <source>
        <dbReference type="Pfam" id="PF13610"/>
    </source>
</evidence>
<organism evidence="6 7">
    <name type="scientific">Flammeovirga aprica JL-4</name>
    <dbReference type="NCBI Taxonomy" id="694437"/>
    <lineage>
        <taxon>Bacteria</taxon>
        <taxon>Pseudomonadati</taxon>
        <taxon>Bacteroidota</taxon>
        <taxon>Cytophagia</taxon>
        <taxon>Cytophagales</taxon>
        <taxon>Flammeovirgaceae</taxon>
        <taxon>Flammeovirga</taxon>
    </lineage>
</organism>
<keyword evidence="1" id="KW-0815">Transposition</keyword>
<keyword evidence="4" id="KW-1133">Transmembrane helix</keyword>
<gene>
    <name evidence="6" type="ORF">HHU12_29795</name>
</gene>
<protein>
    <submittedName>
        <fullName evidence="6">IS6 family transposase</fullName>
    </submittedName>
</protein>
<evidence type="ECO:0000256" key="1">
    <source>
        <dbReference type="ARBA" id="ARBA00022578"/>
    </source>
</evidence>
<evidence type="ECO:0000313" key="6">
    <source>
        <dbReference type="EMBL" id="NME72190.1"/>
    </source>
</evidence>
<proteinExistence type="predicted"/>